<dbReference type="InterPro" id="IPR027806">
    <property type="entry name" value="HARBI1_dom"/>
</dbReference>
<dbReference type="SUPFAM" id="SSF57716">
    <property type="entry name" value="Glucocorticoid receptor-like (DNA-binding domain)"/>
    <property type="match status" value="1"/>
</dbReference>
<accession>A0A6B0VF08</accession>
<name>A0A6B0VF08_IXORI</name>
<evidence type="ECO:0000313" key="10">
    <source>
        <dbReference type="EMBL" id="MXV00152.1"/>
    </source>
</evidence>
<dbReference type="EMBL" id="GIFC01018068">
    <property type="protein sequence ID" value="MXV00152.1"/>
    <property type="molecule type" value="Transcribed_RNA"/>
</dbReference>
<feature type="region of interest" description="Disordered" evidence="8">
    <location>
        <begin position="110"/>
        <end position="234"/>
    </location>
</feature>
<evidence type="ECO:0000256" key="4">
    <source>
        <dbReference type="ARBA" id="ARBA00022833"/>
    </source>
</evidence>
<evidence type="ECO:0000256" key="3">
    <source>
        <dbReference type="ARBA" id="ARBA00022771"/>
    </source>
</evidence>
<dbReference type="Pfam" id="PF05485">
    <property type="entry name" value="THAP"/>
    <property type="match status" value="1"/>
</dbReference>
<dbReference type="PANTHER" id="PTHR23080">
    <property type="entry name" value="THAP DOMAIN PROTEIN"/>
    <property type="match status" value="1"/>
</dbReference>
<dbReference type="SMART" id="SM00980">
    <property type="entry name" value="THAP"/>
    <property type="match status" value="1"/>
</dbReference>
<evidence type="ECO:0000256" key="6">
    <source>
        <dbReference type="PROSITE-ProRule" id="PRU00309"/>
    </source>
</evidence>
<keyword evidence="7" id="KW-0175">Coiled coil</keyword>
<keyword evidence="10" id="KW-0255">Endonuclease</keyword>
<dbReference type="Pfam" id="PF13359">
    <property type="entry name" value="DDE_Tnp_4"/>
    <property type="match status" value="1"/>
</dbReference>
<evidence type="ECO:0000256" key="7">
    <source>
        <dbReference type="SAM" id="Coils"/>
    </source>
</evidence>
<keyword evidence="5 6" id="KW-0238">DNA-binding</keyword>
<keyword evidence="10" id="KW-0540">Nuclease</keyword>
<dbReference type="InterPro" id="IPR027805">
    <property type="entry name" value="Transposase_HTH_dom"/>
</dbReference>
<reference evidence="10" key="1">
    <citation type="submission" date="2019-12" db="EMBL/GenBank/DDBJ databases">
        <title>An insight into the sialome of adult female Ixodes ricinus ticks feeding for 6 days.</title>
        <authorList>
            <person name="Perner J."/>
            <person name="Ribeiro J.M.C."/>
        </authorList>
    </citation>
    <scope>NUCLEOTIDE SEQUENCE</scope>
    <source>
        <strain evidence="10">Semi-engorged</strain>
        <tissue evidence="10">Salivary glands</tissue>
    </source>
</reference>
<comment type="cofactor">
    <cofactor evidence="1">
        <name>a divalent metal cation</name>
        <dbReference type="ChEBI" id="CHEBI:60240"/>
    </cofactor>
</comment>
<proteinExistence type="predicted"/>
<sequence>MPQSCVAVNCTQRCSKSSGVSFHKFPADSERRRRWIISVDRKKWSPRADDRLCGKHFLEGKCGFHINLRPEVCLCAGKPSLDPDHPDFVPTVFVHKAPAKRSSVARYARATKRKIGDRTSEALPLVAPCGHEDPQSVDPGGSAETGNEDQSPLAPGTCPDDAHCDTPSGEGTCDEDPQSADPAGSVETGNEDQSPLVPGTCPGDAHCDTPSGEGACDEVASHSTPPAPQHTSTQTNLLVPVPCYICEPQFKAVQKRVQNLEAEVLRLQKDVDILKAKPAEPVVPPTKPGQETGTIPFSARQLGHLSVSFYTGLPNLPTFFFIVALLEGAQAYVPKGSTLGDVVLIVLMKLRLALLNADLGYRFGLSETTVGKIMKVNIPVLSSQLKRFIIWPTKDDASRTLPTLVRRRYPDCRAIIDCTECRIERPLAFGARSETYSHYKGTNTFKFLIGITPNGAVSFVSKCWGGRASDKKLIQSSGFLDKLADGDVILADRGFLIKEDVARRGARLVVPALTRGKKQLPAREAEEARQISRIRIHVERAIGRLKVYRILRDRLPVSLLRYATSVVNICAALTNMRPRLT</sequence>
<dbReference type="InterPro" id="IPR038441">
    <property type="entry name" value="THAP_Znf_sf"/>
</dbReference>
<keyword evidence="3 6" id="KW-0863">Zinc-finger</keyword>
<dbReference type="AlphaFoldDB" id="A0A6B0VF08"/>
<dbReference type="GO" id="GO:0008270">
    <property type="term" value="F:zinc ion binding"/>
    <property type="evidence" value="ECO:0007669"/>
    <property type="project" value="UniProtKB-KW"/>
</dbReference>
<keyword evidence="10" id="KW-0378">Hydrolase</keyword>
<dbReference type="InterPro" id="IPR006612">
    <property type="entry name" value="THAP_Znf"/>
</dbReference>
<keyword evidence="2" id="KW-0479">Metal-binding</keyword>
<evidence type="ECO:0000256" key="1">
    <source>
        <dbReference type="ARBA" id="ARBA00001968"/>
    </source>
</evidence>
<protein>
    <submittedName>
        <fullName evidence="10">Putative dde superfamily endonuclease</fullName>
    </submittedName>
</protein>
<feature type="coiled-coil region" evidence="7">
    <location>
        <begin position="250"/>
        <end position="277"/>
    </location>
</feature>
<dbReference type="GO" id="GO:0004519">
    <property type="term" value="F:endonuclease activity"/>
    <property type="evidence" value="ECO:0007669"/>
    <property type="project" value="UniProtKB-KW"/>
</dbReference>
<feature type="domain" description="THAP-type" evidence="9">
    <location>
        <begin position="1"/>
        <end position="93"/>
    </location>
</feature>
<organism evidence="10">
    <name type="scientific">Ixodes ricinus</name>
    <name type="common">Common tick</name>
    <name type="synonym">Acarus ricinus</name>
    <dbReference type="NCBI Taxonomy" id="34613"/>
    <lineage>
        <taxon>Eukaryota</taxon>
        <taxon>Metazoa</taxon>
        <taxon>Ecdysozoa</taxon>
        <taxon>Arthropoda</taxon>
        <taxon>Chelicerata</taxon>
        <taxon>Arachnida</taxon>
        <taxon>Acari</taxon>
        <taxon>Parasitiformes</taxon>
        <taxon>Ixodida</taxon>
        <taxon>Ixodoidea</taxon>
        <taxon>Ixodidae</taxon>
        <taxon>Ixodinae</taxon>
        <taxon>Ixodes</taxon>
    </lineage>
</organism>
<keyword evidence="4" id="KW-0862">Zinc</keyword>
<evidence type="ECO:0000256" key="8">
    <source>
        <dbReference type="SAM" id="MobiDB-lite"/>
    </source>
</evidence>
<dbReference type="Gene3D" id="6.20.210.20">
    <property type="entry name" value="THAP domain"/>
    <property type="match status" value="1"/>
</dbReference>
<dbReference type="PROSITE" id="PS50950">
    <property type="entry name" value="ZF_THAP"/>
    <property type="match status" value="1"/>
</dbReference>
<dbReference type="GO" id="GO:0003677">
    <property type="term" value="F:DNA binding"/>
    <property type="evidence" value="ECO:0007669"/>
    <property type="project" value="UniProtKB-UniRule"/>
</dbReference>
<dbReference type="Pfam" id="PF13613">
    <property type="entry name" value="HTH_Tnp_4"/>
    <property type="match status" value="1"/>
</dbReference>
<evidence type="ECO:0000256" key="2">
    <source>
        <dbReference type="ARBA" id="ARBA00022723"/>
    </source>
</evidence>
<evidence type="ECO:0000256" key="5">
    <source>
        <dbReference type="ARBA" id="ARBA00023125"/>
    </source>
</evidence>
<feature type="compositionally biased region" description="Polar residues" evidence="8">
    <location>
        <begin position="221"/>
        <end position="234"/>
    </location>
</feature>
<evidence type="ECO:0000259" key="9">
    <source>
        <dbReference type="PROSITE" id="PS50950"/>
    </source>
</evidence>